<accession>A0AAV7TCB4</accession>
<proteinExistence type="predicted"/>
<dbReference type="EMBL" id="JANPWB010000007">
    <property type="protein sequence ID" value="KAJ1173865.1"/>
    <property type="molecule type" value="Genomic_DNA"/>
</dbReference>
<organism evidence="1 2">
    <name type="scientific">Pleurodeles waltl</name>
    <name type="common">Iberian ribbed newt</name>
    <dbReference type="NCBI Taxonomy" id="8319"/>
    <lineage>
        <taxon>Eukaryota</taxon>
        <taxon>Metazoa</taxon>
        <taxon>Chordata</taxon>
        <taxon>Craniata</taxon>
        <taxon>Vertebrata</taxon>
        <taxon>Euteleostomi</taxon>
        <taxon>Amphibia</taxon>
        <taxon>Batrachia</taxon>
        <taxon>Caudata</taxon>
        <taxon>Salamandroidea</taxon>
        <taxon>Salamandridae</taxon>
        <taxon>Pleurodelinae</taxon>
        <taxon>Pleurodeles</taxon>
    </lineage>
</organism>
<dbReference type="Proteomes" id="UP001066276">
    <property type="component" value="Chromosome 4_1"/>
</dbReference>
<reference evidence="1" key="1">
    <citation type="journal article" date="2022" name="bioRxiv">
        <title>Sequencing and chromosome-scale assembly of the giantPleurodeles waltlgenome.</title>
        <authorList>
            <person name="Brown T."/>
            <person name="Elewa A."/>
            <person name="Iarovenko S."/>
            <person name="Subramanian E."/>
            <person name="Araus A.J."/>
            <person name="Petzold A."/>
            <person name="Susuki M."/>
            <person name="Suzuki K.-i.T."/>
            <person name="Hayashi T."/>
            <person name="Toyoda A."/>
            <person name="Oliveira C."/>
            <person name="Osipova E."/>
            <person name="Leigh N.D."/>
            <person name="Simon A."/>
            <person name="Yun M.H."/>
        </authorList>
    </citation>
    <scope>NUCLEOTIDE SEQUENCE</scope>
    <source>
        <strain evidence="1">20211129_DDA</strain>
        <tissue evidence="1">Liver</tissue>
    </source>
</reference>
<comment type="caution">
    <text evidence="1">The sequence shown here is derived from an EMBL/GenBank/DDBJ whole genome shotgun (WGS) entry which is preliminary data.</text>
</comment>
<gene>
    <name evidence="1" type="ORF">NDU88_005690</name>
</gene>
<protein>
    <submittedName>
        <fullName evidence="1">Uncharacterized protein</fullName>
    </submittedName>
</protein>
<keyword evidence="2" id="KW-1185">Reference proteome</keyword>
<sequence>MEVVDDDVVMAAGDHNVLDFAVDWKTFMDGSAVIDRIVIVDTIDGVVTCSVNSTGTWLVVSEVANEAEEAVDMVTVVVVDDTDTGVTVVDGVVDGDLIDNLSVGGSSKSMSSPEREAEV</sequence>
<evidence type="ECO:0000313" key="1">
    <source>
        <dbReference type="EMBL" id="KAJ1173865.1"/>
    </source>
</evidence>
<dbReference type="AlphaFoldDB" id="A0AAV7TCB4"/>
<name>A0AAV7TCB4_PLEWA</name>
<evidence type="ECO:0000313" key="2">
    <source>
        <dbReference type="Proteomes" id="UP001066276"/>
    </source>
</evidence>